<organism evidence="2 3">
    <name type="scientific">Elysia marginata</name>
    <dbReference type="NCBI Taxonomy" id="1093978"/>
    <lineage>
        <taxon>Eukaryota</taxon>
        <taxon>Metazoa</taxon>
        <taxon>Spiralia</taxon>
        <taxon>Lophotrochozoa</taxon>
        <taxon>Mollusca</taxon>
        <taxon>Gastropoda</taxon>
        <taxon>Heterobranchia</taxon>
        <taxon>Euthyneura</taxon>
        <taxon>Panpulmonata</taxon>
        <taxon>Sacoglossa</taxon>
        <taxon>Placobranchoidea</taxon>
        <taxon>Plakobranchidae</taxon>
        <taxon>Elysia</taxon>
    </lineage>
</organism>
<dbReference type="GO" id="GO:0004519">
    <property type="term" value="F:endonuclease activity"/>
    <property type="evidence" value="ECO:0007669"/>
    <property type="project" value="UniProtKB-KW"/>
</dbReference>
<dbReference type="InterPro" id="IPR043502">
    <property type="entry name" value="DNA/RNA_pol_sf"/>
</dbReference>
<keyword evidence="2" id="KW-0255">Endonuclease</keyword>
<evidence type="ECO:0000313" key="2">
    <source>
        <dbReference type="EMBL" id="GFS05736.1"/>
    </source>
</evidence>
<dbReference type="CDD" id="cd09076">
    <property type="entry name" value="L1-EN"/>
    <property type="match status" value="1"/>
</dbReference>
<evidence type="ECO:0000259" key="1">
    <source>
        <dbReference type="Pfam" id="PF00078"/>
    </source>
</evidence>
<dbReference type="SUPFAM" id="SSF56219">
    <property type="entry name" value="DNase I-like"/>
    <property type="match status" value="1"/>
</dbReference>
<dbReference type="EMBL" id="BMAT01006083">
    <property type="protein sequence ID" value="GFS05736.1"/>
    <property type="molecule type" value="Genomic_DNA"/>
</dbReference>
<gene>
    <name evidence="2" type="ORF">ElyMa_002945300</name>
</gene>
<sequence length="637" mass="72573">MKECGQSRKDSTHPIASSSIKFLRIASWNVRTLYQAGKTAQLTTEMEHYRFYIFGVSEAHWIQSGQKTLGSGELILFSGREHNQHSEGVALVLGRYAQKSLRGWEPHDERIIMASFQTRSKNINMNIVQIYAPTNEAQDEEKDPFYDLLQEVVDNLPKKDINILMGDANAKIGRDNTGYDRIMGSHGLGEMNDNGERFANFCLFNKMVIGGSIFPHKRVHKATWVSPDNVTENQINHFCVSQRFRRSLNDVIVQRGADIGSDHCASRSKEIERKCQGNDTNLEEEEDVETHWSRVKSAFTATCEEVLGYQKKEYNEWISQKSFDLIERRRHLKEQVNSSRTRTSKEEKMEQYHLAAKEVKVSIKKDKESFTKTLAEKAEKAATAGHIKILYQTTKTLIGKYTMSEMPVKDAGGKAIFEKDAQAARWIEHFTRLLNRPPPTNPPEILEARRDLPINCDTPSHREIVDAIKELNQGKAAGPDLIPPEALKADVDTTATFLCPLFAKVWTSGKYPIDWKEGHLVKIPKKGDLSRCENSRGITLLSIPGKVFNRVLLNRIKAATDPKLRDEQAGFRSNRSTTDQIATLRLIVEQSLEWKSPLIVVFLDYEKAFDSSDRELLRKIMRNYGIPEKISIVVISF</sequence>
<dbReference type="Gene3D" id="3.60.10.10">
    <property type="entry name" value="Endonuclease/exonuclease/phosphatase"/>
    <property type="match status" value="1"/>
</dbReference>
<dbReference type="PANTHER" id="PTHR19446">
    <property type="entry name" value="REVERSE TRANSCRIPTASES"/>
    <property type="match status" value="1"/>
</dbReference>
<name>A0AAV4IAL6_9GAST</name>
<dbReference type="AlphaFoldDB" id="A0AAV4IAL6"/>
<feature type="domain" description="Reverse transcriptase" evidence="1">
    <location>
        <begin position="523"/>
        <end position="629"/>
    </location>
</feature>
<accession>A0AAV4IAL6</accession>
<comment type="caution">
    <text evidence="2">The sequence shown here is derived from an EMBL/GenBank/DDBJ whole genome shotgun (WGS) entry which is preliminary data.</text>
</comment>
<evidence type="ECO:0000313" key="3">
    <source>
        <dbReference type="Proteomes" id="UP000762676"/>
    </source>
</evidence>
<keyword evidence="2" id="KW-0378">Hydrolase</keyword>
<keyword evidence="2" id="KW-0540">Nuclease</keyword>
<keyword evidence="3" id="KW-1185">Reference proteome</keyword>
<dbReference type="InterPro" id="IPR036691">
    <property type="entry name" value="Endo/exonu/phosph_ase_sf"/>
</dbReference>
<reference evidence="2 3" key="1">
    <citation type="journal article" date="2021" name="Elife">
        <title>Chloroplast acquisition without the gene transfer in kleptoplastic sea slugs, Plakobranchus ocellatus.</title>
        <authorList>
            <person name="Maeda T."/>
            <person name="Takahashi S."/>
            <person name="Yoshida T."/>
            <person name="Shimamura S."/>
            <person name="Takaki Y."/>
            <person name="Nagai Y."/>
            <person name="Toyoda A."/>
            <person name="Suzuki Y."/>
            <person name="Arimoto A."/>
            <person name="Ishii H."/>
            <person name="Satoh N."/>
            <person name="Nishiyama T."/>
            <person name="Hasebe M."/>
            <person name="Maruyama T."/>
            <person name="Minagawa J."/>
            <person name="Obokata J."/>
            <person name="Shigenobu S."/>
        </authorList>
    </citation>
    <scope>NUCLEOTIDE SEQUENCE [LARGE SCALE GENOMIC DNA]</scope>
</reference>
<proteinExistence type="predicted"/>
<dbReference type="SUPFAM" id="SSF56672">
    <property type="entry name" value="DNA/RNA polymerases"/>
    <property type="match status" value="1"/>
</dbReference>
<dbReference type="Pfam" id="PF00078">
    <property type="entry name" value="RVT_1"/>
    <property type="match status" value="1"/>
</dbReference>
<dbReference type="CDD" id="cd01650">
    <property type="entry name" value="RT_nLTR_like"/>
    <property type="match status" value="1"/>
</dbReference>
<dbReference type="Proteomes" id="UP000762676">
    <property type="component" value="Unassembled WGS sequence"/>
</dbReference>
<dbReference type="InterPro" id="IPR000477">
    <property type="entry name" value="RT_dom"/>
</dbReference>
<protein>
    <submittedName>
        <fullName evidence="2">Endonuclease-reverse transcriptase</fullName>
    </submittedName>
</protein>